<name>A0A8W8MDJ4_MAGGI</name>
<proteinExistence type="predicted"/>
<feature type="domain" description="C-type lectin" evidence="1">
    <location>
        <begin position="81"/>
        <end position="199"/>
    </location>
</feature>
<organism evidence="2 3">
    <name type="scientific">Magallana gigas</name>
    <name type="common">Pacific oyster</name>
    <name type="synonym">Crassostrea gigas</name>
    <dbReference type="NCBI Taxonomy" id="29159"/>
    <lineage>
        <taxon>Eukaryota</taxon>
        <taxon>Metazoa</taxon>
        <taxon>Spiralia</taxon>
        <taxon>Lophotrochozoa</taxon>
        <taxon>Mollusca</taxon>
        <taxon>Bivalvia</taxon>
        <taxon>Autobranchia</taxon>
        <taxon>Pteriomorphia</taxon>
        <taxon>Ostreida</taxon>
        <taxon>Ostreoidea</taxon>
        <taxon>Ostreidae</taxon>
        <taxon>Magallana</taxon>
    </lineage>
</organism>
<dbReference type="PANTHER" id="PTHR22803">
    <property type="entry name" value="MANNOSE, PHOSPHOLIPASE, LECTIN RECEPTOR RELATED"/>
    <property type="match status" value="1"/>
</dbReference>
<dbReference type="PROSITE" id="PS50041">
    <property type="entry name" value="C_TYPE_LECTIN_2"/>
    <property type="match status" value="1"/>
</dbReference>
<dbReference type="InterPro" id="IPR016186">
    <property type="entry name" value="C-type_lectin-like/link_sf"/>
</dbReference>
<evidence type="ECO:0000313" key="3">
    <source>
        <dbReference type="Proteomes" id="UP000005408"/>
    </source>
</evidence>
<dbReference type="Gene3D" id="3.10.100.10">
    <property type="entry name" value="Mannose-Binding Protein A, subunit A"/>
    <property type="match status" value="1"/>
</dbReference>
<dbReference type="SUPFAM" id="SSF56436">
    <property type="entry name" value="C-type lectin-like"/>
    <property type="match status" value="1"/>
</dbReference>
<keyword evidence="3" id="KW-1185">Reference proteome</keyword>
<dbReference type="SMART" id="SM00034">
    <property type="entry name" value="CLECT"/>
    <property type="match status" value="1"/>
</dbReference>
<dbReference type="InterPro" id="IPR016187">
    <property type="entry name" value="CTDL_fold"/>
</dbReference>
<dbReference type="Pfam" id="PF00059">
    <property type="entry name" value="Lectin_C"/>
    <property type="match status" value="1"/>
</dbReference>
<evidence type="ECO:0000259" key="1">
    <source>
        <dbReference type="PROSITE" id="PS50041"/>
    </source>
</evidence>
<dbReference type="EnsemblMetazoa" id="G32462.1">
    <property type="protein sequence ID" value="G32462.1:cds"/>
    <property type="gene ID" value="G32462"/>
</dbReference>
<sequence length="211" mass="24349">METTPCLIKTVNVLNRLECTYRCINQLPECAAIYYNGVSELCKLLRCRPTDKLGNENLVEIPSGWEIWENTEACKNDWALFAGHCYYFSAIGTKWSHAQAYCSSIGASLIEIYSQTEEDWVKNSFLLPETGVETQCSKSWHCSLWLGSSRNSTTSNFSYNSGKPILYPKWDLFEPDNRNGNENCVALFRLQKMHDFDCDYNNFQYICKMEN</sequence>
<protein>
    <recommendedName>
        <fullName evidence="1">C-type lectin domain-containing protein</fullName>
    </recommendedName>
</protein>
<reference evidence="2" key="1">
    <citation type="submission" date="2022-08" db="UniProtKB">
        <authorList>
            <consortium name="EnsemblMetazoa"/>
        </authorList>
    </citation>
    <scope>IDENTIFICATION</scope>
    <source>
        <strain evidence="2">05x7-T-G4-1.051#20</strain>
    </source>
</reference>
<dbReference type="AlphaFoldDB" id="A0A8W8MDJ4"/>
<dbReference type="InterPro" id="IPR001304">
    <property type="entry name" value="C-type_lectin-like"/>
</dbReference>
<dbReference type="InterPro" id="IPR050111">
    <property type="entry name" value="C-type_lectin/snaclec_domain"/>
</dbReference>
<evidence type="ECO:0000313" key="2">
    <source>
        <dbReference type="EnsemblMetazoa" id="G32462.1:cds"/>
    </source>
</evidence>
<accession>A0A8W8MDJ4</accession>
<dbReference type="Proteomes" id="UP000005408">
    <property type="component" value="Unassembled WGS sequence"/>
</dbReference>